<reference evidence="1 2" key="1">
    <citation type="submission" date="2024-06" db="EMBL/GenBank/DDBJ databases">
        <authorList>
            <person name="Kaempfer P."/>
            <person name="Viver T."/>
        </authorList>
    </citation>
    <scope>NUCLEOTIDE SEQUENCE [LARGE SCALE GENOMIC DNA]</scope>
    <source>
        <strain evidence="1 2">ST-119</strain>
    </source>
</reference>
<proteinExistence type="predicted"/>
<dbReference type="RefSeq" id="WP_408086298.1">
    <property type="nucleotide sequence ID" value="NZ_JBELPZ010000030.1"/>
</dbReference>
<organism evidence="1 2">
    <name type="scientific">Flavobacterium rhizosphaerae</name>
    <dbReference type="NCBI Taxonomy" id="3163298"/>
    <lineage>
        <taxon>Bacteria</taxon>
        <taxon>Pseudomonadati</taxon>
        <taxon>Bacteroidota</taxon>
        <taxon>Flavobacteriia</taxon>
        <taxon>Flavobacteriales</taxon>
        <taxon>Flavobacteriaceae</taxon>
        <taxon>Flavobacterium</taxon>
    </lineage>
</organism>
<dbReference type="EMBL" id="JBELPZ010000030">
    <property type="protein sequence ID" value="MFL9846024.1"/>
    <property type="molecule type" value="Genomic_DNA"/>
</dbReference>
<evidence type="ECO:0000313" key="2">
    <source>
        <dbReference type="Proteomes" id="UP001629156"/>
    </source>
</evidence>
<gene>
    <name evidence="1" type="ORF">ABS766_16495</name>
</gene>
<accession>A0ABW8Z0C0</accession>
<comment type="caution">
    <text evidence="1">The sequence shown here is derived from an EMBL/GenBank/DDBJ whole genome shotgun (WGS) entry which is preliminary data.</text>
</comment>
<evidence type="ECO:0000313" key="1">
    <source>
        <dbReference type="EMBL" id="MFL9846024.1"/>
    </source>
</evidence>
<protein>
    <submittedName>
        <fullName evidence="1">Uncharacterized protein</fullName>
    </submittedName>
</protein>
<dbReference type="Proteomes" id="UP001629156">
    <property type="component" value="Unassembled WGS sequence"/>
</dbReference>
<keyword evidence="2" id="KW-1185">Reference proteome</keyword>
<name>A0ABW8Z0C0_9FLAO</name>
<sequence>MAKKTQDLPTQLRHLLYNCNSKESDAMVHQAAKLQMQLSESDFPFSKRMRNFFTYVGLSTVKDLTLIPLTTFVCFRGFKAQCQQELLAFIEFEGIEDLFEGFSQWKNDAKQPPVSSRSRQ</sequence>